<dbReference type="Proteomes" id="UP000274082">
    <property type="component" value="Chromosome 9"/>
</dbReference>
<feature type="region of interest" description="Disordered" evidence="1">
    <location>
        <begin position="67"/>
        <end position="104"/>
    </location>
</feature>
<dbReference type="OrthoDB" id="10392667at2759"/>
<dbReference type="VEuPathDB" id="TriTrypDB:LDHU3_09.1680"/>
<sequence>MPSWDATLAQPVSEPESGEGKRVRRKAGTASFSQQLKSLFRPLSSHSSEWEPRAPLLVAEASPRLQPCSASAEPRGSEWAHNAHRCSHVRTRKPRGNGDQRTGAAPSFSLAHAFLCPYRAFLQPHTRQ</sequence>
<feature type="compositionally biased region" description="Basic residues" evidence="1">
    <location>
        <begin position="82"/>
        <end position="95"/>
    </location>
</feature>
<evidence type="ECO:0000313" key="2">
    <source>
        <dbReference type="EMBL" id="AYU76584.1"/>
    </source>
</evidence>
<evidence type="ECO:0000313" key="3">
    <source>
        <dbReference type="Proteomes" id="UP000274082"/>
    </source>
</evidence>
<accession>A0A3S7WQV5</accession>
<evidence type="ECO:0000256" key="1">
    <source>
        <dbReference type="SAM" id="MobiDB-lite"/>
    </source>
</evidence>
<name>A0A3S7WQV5_LEIDO</name>
<dbReference type="VEuPathDB" id="TriTrypDB:LdBPK_091430.1"/>
<proteinExistence type="predicted"/>
<dbReference type="AlphaFoldDB" id="A0A3S7WQV5"/>
<organism evidence="2 3">
    <name type="scientific">Leishmania donovani</name>
    <dbReference type="NCBI Taxonomy" id="5661"/>
    <lineage>
        <taxon>Eukaryota</taxon>
        <taxon>Discoba</taxon>
        <taxon>Euglenozoa</taxon>
        <taxon>Kinetoplastea</taxon>
        <taxon>Metakinetoplastina</taxon>
        <taxon>Trypanosomatida</taxon>
        <taxon>Trypanosomatidae</taxon>
        <taxon>Leishmaniinae</taxon>
        <taxon>Leishmania</taxon>
    </lineage>
</organism>
<dbReference type="VEuPathDB" id="TriTrypDB:LdCL_090020700"/>
<reference evidence="2 3" key="1">
    <citation type="journal article" date="2018" name="Sci. Rep.">
        <title>A complete Leishmania donovani reference genome identifies novel genetic variations associated with virulence.</title>
        <authorList>
            <person name="Lypaczewski P."/>
            <person name="Hoshizaki J."/>
            <person name="Zhang W.-W."/>
            <person name="McCall L.-I."/>
            <person name="Torcivia-Rodriguez J."/>
            <person name="Simonyan V."/>
            <person name="Kaur A."/>
            <person name="Dewar K."/>
            <person name="Matlashewski G."/>
        </authorList>
    </citation>
    <scope>NUCLEOTIDE SEQUENCE [LARGE SCALE GENOMIC DNA]</scope>
    <source>
        <strain evidence="2 3">LdCL</strain>
    </source>
</reference>
<keyword evidence="3" id="KW-1185">Reference proteome</keyword>
<protein>
    <submittedName>
        <fullName evidence="2">Uncharacterized protein</fullName>
    </submittedName>
</protein>
<feature type="region of interest" description="Disordered" evidence="1">
    <location>
        <begin position="1"/>
        <end position="31"/>
    </location>
</feature>
<gene>
    <name evidence="2" type="ORF">LdCL_090020700</name>
</gene>
<dbReference type="EMBL" id="CP029508">
    <property type="protein sequence ID" value="AYU76584.1"/>
    <property type="molecule type" value="Genomic_DNA"/>
</dbReference>